<dbReference type="Pfam" id="PF06979">
    <property type="entry name" value="TMEM70"/>
    <property type="match status" value="1"/>
</dbReference>
<dbReference type="AlphaFoldDB" id="G3MNG8"/>
<keyword evidence="1" id="KW-0812">Transmembrane</keyword>
<reference evidence="2" key="1">
    <citation type="journal article" date="2011" name="PLoS ONE">
        <title>A deep insight into the sialotranscriptome of the gulf coast tick, Amblyomma maculatum.</title>
        <authorList>
            <person name="Karim S."/>
            <person name="Singh P."/>
            <person name="Ribeiro J.M."/>
        </authorList>
    </citation>
    <scope>NUCLEOTIDE SEQUENCE</scope>
    <source>
        <tissue evidence="2">Salivary gland</tissue>
    </source>
</reference>
<evidence type="ECO:0008006" key="3">
    <source>
        <dbReference type="Google" id="ProtNLM"/>
    </source>
</evidence>
<accession>G3MNG8</accession>
<dbReference type="GO" id="GO:0007399">
    <property type="term" value="P:nervous system development"/>
    <property type="evidence" value="ECO:0007669"/>
    <property type="project" value="TreeGrafter"/>
</dbReference>
<dbReference type="GO" id="GO:0005739">
    <property type="term" value="C:mitochondrion"/>
    <property type="evidence" value="ECO:0007669"/>
    <property type="project" value="TreeGrafter"/>
</dbReference>
<proteinExistence type="evidence at transcript level"/>
<keyword evidence="1" id="KW-1133">Transmembrane helix</keyword>
<dbReference type="EMBL" id="JO843419">
    <property type="protein sequence ID" value="AEO35036.1"/>
    <property type="molecule type" value="mRNA"/>
</dbReference>
<organism evidence="2">
    <name type="scientific">Amblyomma maculatum</name>
    <name type="common">Gulf Coast tick</name>
    <dbReference type="NCBI Taxonomy" id="34609"/>
    <lineage>
        <taxon>Eukaryota</taxon>
        <taxon>Metazoa</taxon>
        <taxon>Ecdysozoa</taxon>
        <taxon>Arthropoda</taxon>
        <taxon>Chelicerata</taxon>
        <taxon>Arachnida</taxon>
        <taxon>Acari</taxon>
        <taxon>Parasitiformes</taxon>
        <taxon>Ixodida</taxon>
        <taxon>Ixodoidea</taxon>
        <taxon>Ixodidae</taxon>
        <taxon>Amblyomminae</taxon>
        <taxon>Amblyomma</taxon>
    </lineage>
</organism>
<sequence length="240" mass="27261">MLCPRLGCVSVNSVRLKVTRVSFLAKNGRWSSLAVRSSRSSAHSAQQPSVRLPFEVDTNVAKHTEIYRFDNFKMFASVRMFTVAQLFLWSYMARFCYTITDPKEGVPPDLEKSGRVGGLLDFLRDRFTTDRCRYGLVAVCTTIGTLVVAGSSLFVLRSVRSIVLLKGGQRVLVQTYAPFKDLRGIEVPLENINCLQSRLRKSSYITLKIKGHWLYFMLDQRGLFPYPKLFDNTVGVSRKL</sequence>
<keyword evidence="1" id="KW-0472">Membrane</keyword>
<evidence type="ECO:0000256" key="1">
    <source>
        <dbReference type="SAM" id="Phobius"/>
    </source>
</evidence>
<protein>
    <recommendedName>
        <fullName evidence="3">Transmembrane protein 223</fullName>
    </recommendedName>
</protein>
<evidence type="ECO:0000313" key="2">
    <source>
        <dbReference type="EMBL" id="AEO35036.1"/>
    </source>
</evidence>
<dbReference type="InterPro" id="IPR026100">
    <property type="entry name" value="Tmem223"/>
</dbReference>
<dbReference type="PANTHER" id="PTHR14549:SF2">
    <property type="entry name" value="TRANSMEMBRANE PROTEIN 223"/>
    <property type="match status" value="1"/>
</dbReference>
<name>G3MNG8_AMBMU</name>
<feature type="transmembrane region" description="Helical" evidence="1">
    <location>
        <begin position="134"/>
        <end position="156"/>
    </location>
</feature>
<dbReference type="InterPro" id="IPR045325">
    <property type="entry name" value="TMEM70/TMEM186/TMEM223"/>
</dbReference>
<dbReference type="PANTHER" id="PTHR14549">
    <property type="entry name" value="TRANSMEMBRANE PROTEIN 223"/>
    <property type="match status" value="1"/>
</dbReference>